<protein>
    <submittedName>
        <fullName evidence="2">Uncharacterized protein</fullName>
    </submittedName>
</protein>
<keyword evidence="1" id="KW-0472">Membrane</keyword>
<keyword evidence="1" id="KW-1133">Transmembrane helix</keyword>
<feature type="transmembrane region" description="Helical" evidence="1">
    <location>
        <begin position="41"/>
        <end position="67"/>
    </location>
</feature>
<feature type="transmembrane region" description="Helical" evidence="1">
    <location>
        <begin position="12"/>
        <end position="34"/>
    </location>
</feature>
<name>A0A6I3XAM2_9BURK</name>
<dbReference type="EMBL" id="WNWM01000002">
    <property type="protein sequence ID" value="MUI13934.1"/>
    <property type="molecule type" value="Genomic_DNA"/>
</dbReference>
<proteinExistence type="predicted"/>
<comment type="caution">
    <text evidence="2">The sequence shown here is derived from an EMBL/GenBank/DDBJ whole genome shotgun (WGS) entry which is preliminary data.</text>
</comment>
<organism evidence="2 3">
    <name type="scientific">Pseudoduganella dura</name>
    <dbReference type="NCBI Taxonomy" id="321982"/>
    <lineage>
        <taxon>Bacteria</taxon>
        <taxon>Pseudomonadati</taxon>
        <taxon>Pseudomonadota</taxon>
        <taxon>Betaproteobacteria</taxon>
        <taxon>Burkholderiales</taxon>
        <taxon>Oxalobacteraceae</taxon>
        <taxon>Telluria group</taxon>
        <taxon>Pseudoduganella</taxon>
    </lineage>
</organism>
<gene>
    <name evidence="2" type="ORF">GJV26_15940</name>
</gene>
<dbReference type="Proteomes" id="UP000431684">
    <property type="component" value="Unassembled WGS sequence"/>
</dbReference>
<evidence type="ECO:0000313" key="2">
    <source>
        <dbReference type="EMBL" id="MUI13934.1"/>
    </source>
</evidence>
<keyword evidence="1" id="KW-0812">Transmembrane</keyword>
<dbReference type="RefSeq" id="WP_155709686.1">
    <property type="nucleotide sequence ID" value="NZ_BMWU01000020.1"/>
</dbReference>
<evidence type="ECO:0000313" key="3">
    <source>
        <dbReference type="Proteomes" id="UP000431684"/>
    </source>
</evidence>
<evidence type="ECO:0000256" key="1">
    <source>
        <dbReference type="SAM" id="Phobius"/>
    </source>
</evidence>
<dbReference type="OrthoDB" id="8656040at2"/>
<sequence>MSFESAGTAAAIKFFGAAVVASALGTALGFALMWPRSAREAVVRFTCAICSSFTFGPLLAMAAHSWWPGLFTSAREFGTLYGGDPLAGLLVAASPFMVLAALPAWWLLGGLVLWLERRRGKDLGELARDVAADVRSVREGL</sequence>
<keyword evidence="3" id="KW-1185">Reference proteome</keyword>
<dbReference type="AlphaFoldDB" id="A0A6I3XAM2"/>
<accession>A0A6I3XAM2</accession>
<feature type="transmembrane region" description="Helical" evidence="1">
    <location>
        <begin position="87"/>
        <end position="115"/>
    </location>
</feature>
<reference evidence="2 3" key="1">
    <citation type="submission" date="2019-11" db="EMBL/GenBank/DDBJ databases">
        <title>Draft Genome Sequences of Six Type Strains of the Genus Massilia.</title>
        <authorList>
            <person name="Miess H."/>
            <person name="Frediansyah A."/>
            <person name="Goeker M."/>
            <person name="Gross H."/>
        </authorList>
    </citation>
    <scope>NUCLEOTIDE SEQUENCE [LARGE SCALE GENOMIC DNA]</scope>
    <source>
        <strain evidence="2 3">DSM 17513</strain>
    </source>
</reference>